<dbReference type="InterPro" id="IPR036390">
    <property type="entry name" value="WH_DNA-bd_sf"/>
</dbReference>
<name>A0A075V1L0_9PSEU</name>
<reference evidence="1 2" key="1">
    <citation type="journal article" date="2014" name="J. Biotechnol.">
        <title>Complete genome sequence of the actinobacterium Amycolatopsis japonica MG417-CF17(T) (=DSM 44213T) producing (S,S)-N,N'-ethylenediaminedisuccinic acid.</title>
        <authorList>
            <person name="Stegmann E."/>
            <person name="Albersmeier A."/>
            <person name="Spohn M."/>
            <person name="Gert H."/>
            <person name="Weber T."/>
            <person name="Wohlleben W."/>
            <person name="Kalinowski J."/>
            <person name="Ruckert C."/>
        </authorList>
    </citation>
    <scope>NUCLEOTIDE SEQUENCE [LARGE SCALE GENOMIC DNA]</scope>
    <source>
        <strain evidence="2">MG417-CF17 (DSM 44213)</strain>
    </source>
</reference>
<dbReference type="SUPFAM" id="SSF46785">
    <property type="entry name" value="Winged helix' DNA-binding domain"/>
    <property type="match status" value="1"/>
</dbReference>
<dbReference type="InterPro" id="IPR011991">
    <property type="entry name" value="ArsR-like_HTH"/>
</dbReference>
<proteinExistence type="predicted"/>
<dbReference type="Gene3D" id="1.10.10.10">
    <property type="entry name" value="Winged helix-like DNA-binding domain superfamily/Winged helix DNA-binding domain"/>
    <property type="match status" value="1"/>
</dbReference>
<dbReference type="eggNOG" id="COG0640">
    <property type="taxonomic scope" value="Bacteria"/>
</dbReference>
<gene>
    <name evidence="1" type="ORF">AJAP_31355</name>
</gene>
<keyword evidence="2" id="KW-1185">Reference proteome</keyword>
<sequence>MRETPPQASYTRLELGDTSTIPVGVTVSPHISLVSMLVEVVGGYDRGLPAAWRRQVGSAIPEQGYRAASALARRGTSVQPDFIVPISPGADSSAAAQAEMLRELPEADVLKGLEEVFGDRLPAQWRQAADHPRRWVASIADAFTATRLATENLWTKARPLLDREIERIGVASVRGGTDAVLGLLRPHFRFSNGCLLLPDAEPARYTTRGRKLILVPMLAGSRSVVSNFDEEDAIWIGYPLPGLDGLLDGGKTEPAPGVDGLDLVVGAHRAKLLRHLGKPARMGEIANLLSCAASTATYHCEQLVSAGLIQRHREGQVVLVVRTPRGDALVDLLS</sequence>
<protein>
    <recommendedName>
        <fullName evidence="3">HTH arsR-type domain-containing protein</fullName>
    </recommendedName>
</protein>
<dbReference type="CDD" id="cd00090">
    <property type="entry name" value="HTH_ARSR"/>
    <property type="match status" value="1"/>
</dbReference>
<organism evidence="1 2">
    <name type="scientific">Amycolatopsis japonica</name>
    <dbReference type="NCBI Taxonomy" id="208439"/>
    <lineage>
        <taxon>Bacteria</taxon>
        <taxon>Bacillati</taxon>
        <taxon>Actinomycetota</taxon>
        <taxon>Actinomycetes</taxon>
        <taxon>Pseudonocardiales</taxon>
        <taxon>Pseudonocardiaceae</taxon>
        <taxon>Amycolatopsis</taxon>
        <taxon>Amycolatopsis japonica group</taxon>
    </lineage>
</organism>
<dbReference type="HOGENOM" id="CLU_830653_0_0_11"/>
<evidence type="ECO:0008006" key="3">
    <source>
        <dbReference type="Google" id="ProtNLM"/>
    </source>
</evidence>
<accession>A0A075V1L0</accession>
<dbReference type="Proteomes" id="UP000028492">
    <property type="component" value="Chromosome"/>
</dbReference>
<dbReference type="RefSeq" id="WP_038517949.1">
    <property type="nucleotide sequence ID" value="NZ_CP008953.1"/>
</dbReference>
<dbReference type="AlphaFoldDB" id="A0A075V1L0"/>
<dbReference type="EMBL" id="CP008953">
    <property type="protein sequence ID" value="AIG79093.1"/>
    <property type="molecule type" value="Genomic_DNA"/>
</dbReference>
<dbReference type="InterPro" id="IPR036388">
    <property type="entry name" value="WH-like_DNA-bd_sf"/>
</dbReference>
<evidence type="ECO:0000313" key="1">
    <source>
        <dbReference type="EMBL" id="AIG79093.1"/>
    </source>
</evidence>
<dbReference type="KEGG" id="aja:AJAP_31355"/>
<evidence type="ECO:0000313" key="2">
    <source>
        <dbReference type="Proteomes" id="UP000028492"/>
    </source>
</evidence>
<dbReference type="STRING" id="208439.AJAP_31355"/>